<name>A0A9D2G7T2_9FIRM</name>
<protein>
    <submittedName>
        <fullName evidence="1">DUF4317 domain-containing protein</fullName>
    </submittedName>
</protein>
<sequence>MDREDMLALTRRMTVKRTSITRIAGAYIDPDGFIDGTFNTRFLKLSGSDRARNLEIAKTIPFAETNRNLKRWVIPPASRGKESLWQLLMGARSSGLENDALLDIFYEMIAEKYSSDHEYGIFLFHDRYDIPVKASDHERLGESEQMFEYLICAVCPVTGDYEAGKPECGFLFPSYAEGGALVNCIDIYQADEMHPHRELEEMLLGDMQLREG</sequence>
<dbReference type="AlphaFoldDB" id="A0A9D2G7T2"/>
<comment type="caution">
    <text evidence="1">The sequence shown here is derived from an EMBL/GenBank/DDBJ whole genome shotgun (WGS) entry which is preliminary data.</text>
</comment>
<dbReference type="EMBL" id="DXAY01000128">
    <property type="protein sequence ID" value="HIZ74669.1"/>
    <property type="molecule type" value="Genomic_DNA"/>
</dbReference>
<reference evidence="1" key="2">
    <citation type="submission" date="2021-04" db="EMBL/GenBank/DDBJ databases">
        <authorList>
            <person name="Gilroy R."/>
        </authorList>
    </citation>
    <scope>NUCLEOTIDE SEQUENCE</scope>
    <source>
        <strain evidence="1">CHK196-3914</strain>
    </source>
</reference>
<evidence type="ECO:0000313" key="1">
    <source>
        <dbReference type="EMBL" id="HIZ74669.1"/>
    </source>
</evidence>
<accession>A0A9D2G7T2</accession>
<dbReference type="Pfam" id="PF14199">
    <property type="entry name" value="DUF4317"/>
    <property type="match status" value="1"/>
</dbReference>
<dbReference type="Proteomes" id="UP000824116">
    <property type="component" value="Unassembled WGS sequence"/>
</dbReference>
<proteinExistence type="predicted"/>
<reference evidence="1" key="1">
    <citation type="journal article" date="2021" name="PeerJ">
        <title>Extensive microbial diversity within the chicken gut microbiome revealed by metagenomics and culture.</title>
        <authorList>
            <person name="Gilroy R."/>
            <person name="Ravi A."/>
            <person name="Getino M."/>
            <person name="Pursley I."/>
            <person name="Horton D.L."/>
            <person name="Alikhan N.F."/>
            <person name="Baker D."/>
            <person name="Gharbi K."/>
            <person name="Hall N."/>
            <person name="Watson M."/>
            <person name="Adriaenssens E.M."/>
            <person name="Foster-Nyarko E."/>
            <person name="Jarju S."/>
            <person name="Secka A."/>
            <person name="Antonio M."/>
            <person name="Oren A."/>
            <person name="Chaudhuri R.R."/>
            <person name="La Ragione R."/>
            <person name="Hildebrand F."/>
            <person name="Pallen M.J."/>
        </authorList>
    </citation>
    <scope>NUCLEOTIDE SEQUENCE</scope>
    <source>
        <strain evidence="1">CHK196-3914</strain>
    </source>
</reference>
<gene>
    <name evidence="1" type="ORF">H9723_05415</name>
</gene>
<evidence type="ECO:0000313" key="2">
    <source>
        <dbReference type="Proteomes" id="UP000824116"/>
    </source>
</evidence>
<organism evidence="1 2">
    <name type="scientific">Candidatus Mediterraneibacter stercoravium</name>
    <dbReference type="NCBI Taxonomy" id="2838685"/>
    <lineage>
        <taxon>Bacteria</taxon>
        <taxon>Bacillati</taxon>
        <taxon>Bacillota</taxon>
        <taxon>Clostridia</taxon>
        <taxon>Lachnospirales</taxon>
        <taxon>Lachnospiraceae</taxon>
        <taxon>Mediterraneibacter</taxon>
    </lineage>
</organism>
<dbReference type="InterPro" id="IPR025466">
    <property type="entry name" value="DUF4317"/>
</dbReference>